<keyword evidence="3" id="KW-1185">Reference proteome</keyword>
<dbReference type="InterPro" id="IPR006461">
    <property type="entry name" value="PLAC_motif_containing"/>
</dbReference>
<evidence type="ECO:0000256" key="1">
    <source>
        <dbReference type="ARBA" id="ARBA00009024"/>
    </source>
</evidence>
<evidence type="ECO:0000313" key="3">
    <source>
        <dbReference type="Proteomes" id="UP000018936"/>
    </source>
</evidence>
<sequence>CCLGRYLFHKTLRYSTHFLLLPLAFHPAYRVSQRRAFTILLSWLQKTPNVSSEAVLCCPEAQPLTMSQLVVICQPTVSPVTQSSEGSWASGRYDCCLDCPMCCVGICCPLILSCYVTHKYGEHCCLGMVPGGMTALRTHMRLSYGIPGTVLGDALSMCLCGWCEICRMAREVYTRSRS</sequence>
<dbReference type="AlphaFoldDB" id="V8NQQ8"/>
<feature type="non-terminal residue" evidence="2">
    <location>
        <position position="1"/>
    </location>
</feature>
<dbReference type="Pfam" id="PF04749">
    <property type="entry name" value="PLAC8"/>
    <property type="match status" value="1"/>
</dbReference>
<dbReference type="Proteomes" id="UP000018936">
    <property type="component" value="Unassembled WGS sequence"/>
</dbReference>
<dbReference type="NCBIfam" id="TIGR01571">
    <property type="entry name" value="A_thal_Cys_rich"/>
    <property type="match status" value="1"/>
</dbReference>
<accession>V8NQQ8</accession>
<feature type="non-terminal residue" evidence="2">
    <location>
        <position position="178"/>
    </location>
</feature>
<reference evidence="2 3" key="1">
    <citation type="journal article" date="2013" name="Proc. Natl. Acad. Sci. U.S.A.">
        <title>The king cobra genome reveals dynamic gene evolution and adaptation in the snake venom system.</title>
        <authorList>
            <person name="Vonk F.J."/>
            <person name="Casewell N.R."/>
            <person name="Henkel C.V."/>
            <person name="Heimberg A.M."/>
            <person name="Jansen H.J."/>
            <person name="McCleary R.J."/>
            <person name="Kerkkamp H.M."/>
            <person name="Vos R.A."/>
            <person name="Guerreiro I."/>
            <person name="Calvete J.J."/>
            <person name="Wuster W."/>
            <person name="Woods A.E."/>
            <person name="Logan J.M."/>
            <person name="Harrison R.A."/>
            <person name="Castoe T.A."/>
            <person name="de Koning A.P."/>
            <person name="Pollock D.D."/>
            <person name="Yandell M."/>
            <person name="Calderon D."/>
            <person name="Renjifo C."/>
            <person name="Currier R.B."/>
            <person name="Salgado D."/>
            <person name="Pla D."/>
            <person name="Sanz L."/>
            <person name="Hyder A.S."/>
            <person name="Ribeiro J.M."/>
            <person name="Arntzen J.W."/>
            <person name="van den Thillart G.E."/>
            <person name="Boetzer M."/>
            <person name="Pirovano W."/>
            <person name="Dirks R.P."/>
            <person name="Spaink H.P."/>
            <person name="Duboule D."/>
            <person name="McGlinn E."/>
            <person name="Kini R.M."/>
            <person name="Richardson M.K."/>
        </authorList>
    </citation>
    <scope>NUCLEOTIDE SEQUENCE</scope>
    <source>
        <tissue evidence="2">Blood</tissue>
    </source>
</reference>
<dbReference type="PANTHER" id="PTHR15907">
    <property type="entry name" value="DUF614 FAMILY PROTEIN-RELATED"/>
    <property type="match status" value="1"/>
</dbReference>
<protein>
    <submittedName>
        <fullName evidence="2">Cornifelin</fullName>
    </submittedName>
</protein>
<dbReference type="OrthoDB" id="1045822at2759"/>
<evidence type="ECO:0000313" key="2">
    <source>
        <dbReference type="EMBL" id="ETE63983.1"/>
    </source>
</evidence>
<comment type="caution">
    <text evidence="2">The sequence shown here is derived from an EMBL/GenBank/DDBJ whole genome shotgun (WGS) entry which is preliminary data.</text>
</comment>
<name>V8NQQ8_OPHHA</name>
<organism evidence="2 3">
    <name type="scientific">Ophiophagus hannah</name>
    <name type="common">King cobra</name>
    <name type="synonym">Naja hannah</name>
    <dbReference type="NCBI Taxonomy" id="8665"/>
    <lineage>
        <taxon>Eukaryota</taxon>
        <taxon>Metazoa</taxon>
        <taxon>Chordata</taxon>
        <taxon>Craniata</taxon>
        <taxon>Vertebrata</taxon>
        <taxon>Euteleostomi</taxon>
        <taxon>Lepidosauria</taxon>
        <taxon>Squamata</taxon>
        <taxon>Bifurcata</taxon>
        <taxon>Unidentata</taxon>
        <taxon>Episquamata</taxon>
        <taxon>Toxicofera</taxon>
        <taxon>Serpentes</taxon>
        <taxon>Colubroidea</taxon>
        <taxon>Elapidae</taxon>
        <taxon>Elapinae</taxon>
        <taxon>Ophiophagus</taxon>
    </lineage>
</organism>
<comment type="similarity">
    <text evidence="1">Belongs to the cornifelin family.</text>
</comment>
<proteinExistence type="inferred from homology"/>
<dbReference type="EMBL" id="AZIM01002468">
    <property type="protein sequence ID" value="ETE63983.1"/>
    <property type="molecule type" value="Genomic_DNA"/>
</dbReference>
<gene>
    <name evidence="2" type="primary">CNFN</name>
    <name evidence="2" type="ORF">L345_10254</name>
</gene>